<feature type="chain" id="PRO_5008585524" evidence="2">
    <location>
        <begin position="20"/>
        <end position="106"/>
    </location>
</feature>
<name>A0A1B6J056_9HEMI</name>
<dbReference type="EMBL" id="GECU01015122">
    <property type="protein sequence ID" value="JAS92584.1"/>
    <property type="molecule type" value="Transcribed_RNA"/>
</dbReference>
<evidence type="ECO:0000256" key="1">
    <source>
        <dbReference type="SAM" id="MobiDB-lite"/>
    </source>
</evidence>
<feature type="region of interest" description="Disordered" evidence="1">
    <location>
        <begin position="81"/>
        <end position="106"/>
    </location>
</feature>
<dbReference type="AlphaFoldDB" id="A0A1B6J056"/>
<organism evidence="3">
    <name type="scientific">Homalodisca liturata</name>
    <dbReference type="NCBI Taxonomy" id="320908"/>
    <lineage>
        <taxon>Eukaryota</taxon>
        <taxon>Metazoa</taxon>
        <taxon>Ecdysozoa</taxon>
        <taxon>Arthropoda</taxon>
        <taxon>Hexapoda</taxon>
        <taxon>Insecta</taxon>
        <taxon>Pterygota</taxon>
        <taxon>Neoptera</taxon>
        <taxon>Paraneoptera</taxon>
        <taxon>Hemiptera</taxon>
        <taxon>Auchenorrhyncha</taxon>
        <taxon>Membracoidea</taxon>
        <taxon>Cicadellidae</taxon>
        <taxon>Cicadellinae</taxon>
        <taxon>Proconiini</taxon>
        <taxon>Homalodisca</taxon>
    </lineage>
</organism>
<protein>
    <submittedName>
        <fullName evidence="3">Uncharacterized protein</fullName>
    </submittedName>
</protein>
<accession>A0A1B6J056</accession>
<evidence type="ECO:0000313" key="3">
    <source>
        <dbReference type="EMBL" id="JAS92584.1"/>
    </source>
</evidence>
<keyword evidence="2" id="KW-0732">Signal</keyword>
<sequence length="106" mass="11427">MIVILSLMFLGFHTYIIDAHPFYASKATIQAPQNVNVSQKSNPLIDKLRQLKSAFMAFFQKKMDEFRIIAAGFPSIASAVTQQQSPTTTQSSSATSAGSPTPTSAG</sequence>
<proteinExistence type="predicted"/>
<reference evidence="3" key="1">
    <citation type="submission" date="2015-11" db="EMBL/GenBank/DDBJ databases">
        <title>De novo transcriptome assembly of four potential Pierce s Disease insect vectors from Arizona vineyards.</title>
        <authorList>
            <person name="Tassone E.E."/>
        </authorList>
    </citation>
    <scope>NUCLEOTIDE SEQUENCE</scope>
</reference>
<feature type="signal peptide" evidence="2">
    <location>
        <begin position="1"/>
        <end position="19"/>
    </location>
</feature>
<gene>
    <name evidence="3" type="ORF">g.9522</name>
</gene>
<evidence type="ECO:0000256" key="2">
    <source>
        <dbReference type="SAM" id="SignalP"/>
    </source>
</evidence>